<evidence type="ECO:0000313" key="10">
    <source>
        <dbReference type="EMBL" id="SCZ56107.1"/>
    </source>
</evidence>
<dbReference type="InterPro" id="IPR051673">
    <property type="entry name" value="SSDNA_exonuclease_RecJ"/>
</dbReference>
<dbReference type="Pfam" id="PF02272">
    <property type="entry name" value="DHHA1"/>
    <property type="match status" value="1"/>
</dbReference>
<keyword evidence="4" id="KW-0378">Hydrolase</keyword>
<dbReference type="GO" id="GO:0006281">
    <property type="term" value="P:DNA repair"/>
    <property type="evidence" value="ECO:0007669"/>
    <property type="project" value="InterPro"/>
</dbReference>
<dbReference type="STRING" id="415747.SAMN03097708_01272"/>
<evidence type="ECO:0000256" key="3">
    <source>
        <dbReference type="ARBA" id="ARBA00022722"/>
    </source>
</evidence>
<dbReference type="NCBIfam" id="TIGR00644">
    <property type="entry name" value="recJ"/>
    <property type="match status" value="1"/>
</dbReference>
<dbReference type="Gene3D" id="3.90.1640.30">
    <property type="match status" value="1"/>
</dbReference>
<evidence type="ECO:0000259" key="9">
    <source>
        <dbReference type="Pfam" id="PF17768"/>
    </source>
</evidence>
<dbReference type="InterPro" id="IPR004610">
    <property type="entry name" value="RecJ"/>
</dbReference>
<dbReference type="InterPro" id="IPR001667">
    <property type="entry name" value="DDH_dom"/>
</dbReference>
<proteinExistence type="inferred from homology"/>
<dbReference type="OrthoDB" id="9809852at2"/>
<accession>A0A1G5Q359</accession>
<dbReference type="GO" id="GO:0008409">
    <property type="term" value="F:5'-3' exonuclease activity"/>
    <property type="evidence" value="ECO:0007669"/>
    <property type="project" value="InterPro"/>
</dbReference>
<dbReference type="Pfam" id="PF01368">
    <property type="entry name" value="DHH"/>
    <property type="match status" value="1"/>
</dbReference>
<evidence type="ECO:0000259" key="8">
    <source>
        <dbReference type="Pfam" id="PF02272"/>
    </source>
</evidence>
<reference evidence="10 11" key="1">
    <citation type="submission" date="2016-10" db="EMBL/GenBank/DDBJ databases">
        <authorList>
            <person name="de Groot N.N."/>
        </authorList>
    </citation>
    <scope>NUCLEOTIDE SEQUENCE [LARGE SCALE GENOMIC DNA]</scope>
    <source>
        <strain evidence="10 11">HLD2</strain>
    </source>
</reference>
<keyword evidence="3" id="KW-0540">Nuclease</keyword>
<keyword evidence="5 10" id="KW-0269">Exonuclease</keyword>
<keyword evidence="11" id="KW-1185">Reference proteome</keyword>
<dbReference type="Proteomes" id="UP000199648">
    <property type="component" value="Unassembled WGS sequence"/>
</dbReference>
<dbReference type="SUPFAM" id="SSF64182">
    <property type="entry name" value="DHH phosphoesterases"/>
    <property type="match status" value="1"/>
</dbReference>
<dbReference type="InterPro" id="IPR038763">
    <property type="entry name" value="DHH_sf"/>
</dbReference>
<evidence type="ECO:0000256" key="2">
    <source>
        <dbReference type="ARBA" id="ARBA00019841"/>
    </source>
</evidence>
<evidence type="ECO:0000256" key="6">
    <source>
        <dbReference type="SAM" id="Coils"/>
    </source>
</evidence>
<name>A0A1G5Q359_9GAMM</name>
<dbReference type="GO" id="GO:0003676">
    <property type="term" value="F:nucleic acid binding"/>
    <property type="evidence" value="ECO:0007669"/>
    <property type="project" value="InterPro"/>
</dbReference>
<dbReference type="AlphaFoldDB" id="A0A1G5Q359"/>
<evidence type="ECO:0000256" key="4">
    <source>
        <dbReference type="ARBA" id="ARBA00022801"/>
    </source>
</evidence>
<protein>
    <recommendedName>
        <fullName evidence="2">Single-stranded-DNA-specific exonuclease RecJ</fullName>
    </recommendedName>
</protein>
<comment type="similarity">
    <text evidence="1">Belongs to the RecJ family.</text>
</comment>
<evidence type="ECO:0000256" key="1">
    <source>
        <dbReference type="ARBA" id="ARBA00005915"/>
    </source>
</evidence>
<dbReference type="InterPro" id="IPR041122">
    <property type="entry name" value="RecJ_OB"/>
</dbReference>
<keyword evidence="6" id="KW-0175">Coiled coil</keyword>
<dbReference type="GO" id="GO:0006310">
    <property type="term" value="P:DNA recombination"/>
    <property type="evidence" value="ECO:0007669"/>
    <property type="project" value="InterPro"/>
</dbReference>
<dbReference type="InterPro" id="IPR003156">
    <property type="entry name" value="DHHA1_dom"/>
</dbReference>
<evidence type="ECO:0000313" key="11">
    <source>
        <dbReference type="Proteomes" id="UP000199648"/>
    </source>
</evidence>
<feature type="domain" description="DDH" evidence="7">
    <location>
        <begin position="76"/>
        <end position="235"/>
    </location>
</feature>
<dbReference type="EMBL" id="FMWD01000003">
    <property type="protein sequence ID" value="SCZ56107.1"/>
    <property type="molecule type" value="Genomic_DNA"/>
</dbReference>
<dbReference type="Pfam" id="PF17768">
    <property type="entry name" value="RecJ_OB"/>
    <property type="match status" value="1"/>
</dbReference>
<evidence type="ECO:0000256" key="5">
    <source>
        <dbReference type="ARBA" id="ARBA00022839"/>
    </source>
</evidence>
<dbReference type="RefSeq" id="WP_092994124.1">
    <property type="nucleotide sequence ID" value="NZ_FMWD01000003.1"/>
</dbReference>
<dbReference type="PANTHER" id="PTHR30255:SF2">
    <property type="entry name" value="SINGLE-STRANDED-DNA-SPECIFIC EXONUCLEASE RECJ"/>
    <property type="match status" value="1"/>
</dbReference>
<dbReference type="FunFam" id="3.90.1640.30:FF:000001">
    <property type="entry name" value="Single-stranded-DNA-specific exonuclease RecJ"/>
    <property type="match status" value="1"/>
</dbReference>
<feature type="coiled-coil region" evidence="6">
    <location>
        <begin position="317"/>
        <end position="344"/>
    </location>
</feature>
<feature type="domain" description="RecJ OB" evidence="9">
    <location>
        <begin position="472"/>
        <end position="576"/>
    </location>
</feature>
<gene>
    <name evidence="10" type="ORF">SAMN03097708_01272</name>
</gene>
<feature type="domain" description="DHHA1" evidence="8">
    <location>
        <begin position="364"/>
        <end position="456"/>
    </location>
</feature>
<dbReference type="Gene3D" id="3.10.310.30">
    <property type="match status" value="1"/>
</dbReference>
<sequence length="598" mass="65247">MPLSGRKRIVRRETGTIPAALADLNPVLARVCAGRRVRSMEELEHGLERLLPFDALKGIGGAVRLLERALREGWSITVVGDFDADGATSTAVAVRALRSMGVERVDFLVPNRFEYGYGLTPEIVAVVAARRPDLIVTVDNGISSLDGVAAAKAAGMRVLVTDHHLPGEHLPEADAMVNPNQPGDRFASKALAGVGVIFYVMLALRAHLREQGWFEQQGVQLPNLAHLLDLVALGTVADVVPLEHNNRILVAQGLGRIRAGKGSPGIQALIEIANRKPERLVSSDFGFAIGPRLNAAGRMDDMSVGIRCLLSDDLHEARELAAELEGLNRARRETEQSMREEAMQELQRMHLESDGELPFGLCLYEPAWHEGVIGILASRIKERVHRPVIVFTDAGTGDIKGSARSVPGVHIRDALNAIAARTPAMLKRFGGHAMAAGLTLDADALEEFRRLFDSEVRRHLNADDLNGVVASDGPLEAEAIDLDLADTLRMAVPWGQGFPEPVFDDRFEVVSQRIVGERHMKLLLKKNGSEGHLFDAIAFNADLAMWETAPKMVDAAFRLDVNEYRGRRSVQFIIEHIEPAAEGTTTAEITENAEFTEG</sequence>
<organism evidence="10 11">
    <name type="scientific">Thiohalomonas denitrificans</name>
    <dbReference type="NCBI Taxonomy" id="415747"/>
    <lineage>
        <taxon>Bacteria</taxon>
        <taxon>Pseudomonadati</taxon>
        <taxon>Pseudomonadota</taxon>
        <taxon>Gammaproteobacteria</taxon>
        <taxon>Thiohalomonadales</taxon>
        <taxon>Thiohalomonadaceae</taxon>
        <taxon>Thiohalomonas</taxon>
    </lineage>
</organism>
<evidence type="ECO:0000259" key="7">
    <source>
        <dbReference type="Pfam" id="PF01368"/>
    </source>
</evidence>
<dbReference type="PANTHER" id="PTHR30255">
    <property type="entry name" value="SINGLE-STRANDED-DNA-SPECIFIC EXONUCLEASE RECJ"/>
    <property type="match status" value="1"/>
</dbReference>